<feature type="region of interest" description="Involved in Mg(2+) ion dislocation from EF-Tu" evidence="6">
    <location>
        <begin position="82"/>
        <end position="85"/>
    </location>
</feature>
<dbReference type="PROSITE" id="PS01126">
    <property type="entry name" value="EF_TS_1"/>
    <property type="match status" value="1"/>
</dbReference>
<dbReference type="Pfam" id="PF00889">
    <property type="entry name" value="EF_TS"/>
    <property type="match status" value="1"/>
</dbReference>
<dbReference type="Gene3D" id="3.30.479.20">
    <property type="entry name" value="Elongation factor Ts, dimerisation domain"/>
    <property type="match status" value="1"/>
</dbReference>
<evidence type="ECO:0000256" key="6">
    <source>
        <dbReference type="HAMAP-Rule" id="MF_00050"/>
    </source>
</evidence>
<keyword evidence="3 6" id="KW-0251">Elongation factor</keyword>
<proteinExistence type="inferred from homology"/>
<dbReference type="Gene3D" id="1.10.286.20">
    <property type="match status" value="1"/>
</dbReference>
<dbReference type="PROSITE" id="PS01127">
    <property type="entry name" value="EF_TS_2"/>
    <property type="match status" value="1"/>
</dbReference>
<evidence type="ECO:0000256" key="4">
    <source>
        <dbReference type="ARBA" id="ARBA00022917"/>
    </source>
</evidence>
<dbReference type="SUPFAM" id="SSF46934">
    <property type="entry name" value="UBA-like"/>
    <property type="match status" value="1"/>
</dbReference>
<dbReference type="PANTHER" id="PTHR11741">
    <property type="entry name" value="ELONGATION FACTOR TS"/>
    <property type="match status" value="1"/>
</dbReference>
<dbReference type="SUPFAM" id="SSF54713">
    <property type="entry name" value="Elongation factor Ts (EF-Ts), dimerisation domain"/>
    <property type="match status" value="1"/>
</dbReference>
<keyword evidence="6" id="KW-0963">Cytoplasm</keyword>
<dbReference type="InterPro" id="IPR014039">
    <property type="entry name" value="Transl_elong_EFTs/EF1B_dimer"/>
</dbReference>
<comment type="function">
    <text evidence="5 6 7">Associates with the EF-Tu.GDP complex and induces the exchange of GDP to GTP. It remains bound to the aminoacyl-tRNA.EF-Tu.GTP complex up to the GTP hydrolysis stage on the ribosome.</text>
</comment>
<reference evidence="10" key="1">
    <citation type="submission" date="2024-01" db="EMBL/GenBank/DDBJ databases">
        <title>Bank of Algae and Cyanobacteria of the Azores (BACA) strain genomes.</title>
        <authorList>
            <person name="Luz R."/>
            <person name="Cordeiro R."/>
            <person name="Fonseca A."/>
            <person name="Goncalves V."/>
        </authorList>
    </citation>
    <scope>NUCLEOTIDE SEQUENCE</scope>
    <source>
        <strain evidence="10">BACA0141</strain>
    </source>
</reference>
<accession>A0AAW9PS65</accession>
<name>A0AAW9PS65_9CYAN</name>
<organism evidence="10 11">
    <name type="scientific">Tumidithrix elongata BACA0141</name>
    <dbReference type="NCBI Taxonomy" id="2716417"/>
    <lineage>
        <taxon>Bacteria</taxon>
        <taxon>Bacillati</taxon>
        <taxon>Cyanobacteriota</taxon>
        <taxon>Cyanophyceae</taxon>
        <taxon>Pseudanabaenales</taxon>
        <taxon>Pseudanabaenaceae</taxon>
        <taxon>Tumidithrix</taxon>
        <taxon>Tumidithrix elongata</taxon>
    </lineage>
</organism>
<gene>
    <name evidence="6 10" type="primary">tsf</name>
    <name evidence="10" type="ORF">V2H45_10090</name>
</gene>
<feature type="domain" description="Translation elongation factor EFTs/EF1B dimerisation" evidence="9">
    <location>
        <begin position="50"/>
        <end position="199"/>
    </location>
</feature>
<dbReference type="HAMAP" id="MF_00050">
    <property type="entry name" value="EF_Ts"/>
    <property type="match status" value="1"/>
</dbReference>
<dbReference type="InterPro" id="IPR036402">
    <property type="entry name" value="EF-Ts_dimer_sf"/>
</dbReference>
<dbReference type="Proteomes" id="UP001333818">
    <property type="component" value="Unassembled WGS sequence"/>
</dbReference>
<dbReference type="InterPro" id="IPR001816">
    <property type="entry name" value="Transl_elong_EFTs/EF1B"/>
</dbReference>
<dbReference type="PANTHER" id="PTHR11741:SF0">
    <property type="entry name" value="ELONGATION FACTOR TS, MITOCHONDRIAL"/>
    <property type="match status" value="1"/>
</dbReference>
<evidence type="ECO:0000256" key="1">
    <source>
        <dbReference type="ARBA" id="ARBA00005532"/>
    </source>
</evidence>
<comment type="caution">
    <text evidence="10">The sequence shown here is derived from an EMBL/GenBank/DDBJ whole genome shotgun (WGS) entry which is preliminary data.</text>
</comment>
<keyword evidence="4 6" id="KW-0648">Protein biosynthesis</keyword>
<evidence type="ECO:0000256" key="3">
    <source>
        <dbReference type="ARBA" id="ARBA00022768"/>
    </source>
</evidence>
<evidence type="ECO:0000313" key="10">
    <source>
        <dbReference type="EMBL" id="MEE3717095.1"/>
    </source>
</evidence>
<dbReference type="NCBIfam" id="TIGR00116">
    <property type="entry name" value="tsf"/>
    <property type="match status" value="1"/>
</dbReference>
<dbReference type="CDD" id="cd14275">
    <property type="entry name" value="UBA_EF-Ts"/>
    <property type="match status" value="1"/>
</dbReference>
<dbReference type="EMBL" id="JAZBJZ010000032">
    <property type="protein sequence ID" value="MEE3717095.1"/>
    <property type="molecule type" value="Genomic_DNA"/>
</dbReference>
<dbReference type="RefSeq" id="WP_330483523.1">
    <property type="nucleotide sequence ID" value="NZ_JAZBJZ010000032.1"/>
</dbReference>
<comment type="subcellular location">
    <subcellularLocation>
        <location evidence="6 8">Cytoplasm</location>
    </subcellularLocation>
</comment>
<comment type="similarity">
    <text evidence="1 6 7">Belongs to the EF-Ts family.</text>
</comment>
<dbReference type="FunFam" id="1.10.8.10:FF:000001">
    <property type="entry name" value="Elongation factor Ts"/>
    <property type="match status" value="1"/>
</dbReference>
<dbReference type="GO" id="GO:0005737">
    <property type="term" value="C:cytoplasm"/>
    <property type="evidence" value="ECO:0007669"/>
    <property type="project" value="UniProtKB-SubCell"/>
</dbReference>
<dbReference type="AlphaFoldDB" id="A0AAW9PS65"/>
<protein>
    <recommendedName>
        <fullName evidence="2 6">Elongation factor Ts</fullName>
        <shortName evidence="6">EF-Ts</shortName>
    </recommendedName>
</protein>
<dbReference type="InterPro" id="IPR018101">
    <property type="entry name" value="Transl_elong_Ts_CS"/>
</dbReference>
<dbReference type="Gene3D" id="1.10.8.10">
    <property type="entry name" value="DNA helicase RuvA subunit, C-terminal domain"/>
    <property type="match status" value="1"/>
</dbReference>
<dbReference type="GO" id="GO:0003746">
    <property type="term" value="F:translation elongation factor activity"/>
    <property type="evidence" value="ECO:0007669"/>
    <property type="project" value="UniProtKB-UniRule"/>
</dbReference>
<evidence type="ECO:0000256" key="5">
    <source>
        <dbReference type="ARBA" id="ARBA00025453"/>
    </source>
</evidence>
<sequence>MAEITTQQVQELRARTGAGIKDCKKALQESDGDATKATEYLRQKGLASAVKKASRAATEGIVHSYIHFGSRIGVLVEINCETDFVARREELKELADNVAKQIAACPNVEYVSTADVPAEFVEKERAIEAGKDDLASKPAAIRDKIVQGRIDKRLKELSLLDQPFIKEQTITVDELVKQTTARLNENIKVRRFVRFVVGEDSQKETEENS</sequence>
<dbReference type="FunFam" id="1.10.286.20:FF:000001">
    <property type="entry name" value="Elongation factor Ts"/>
    <property type="match status" value="1"/>
</dbReference>
<evidence type="ECO:0000313" key="11">
    <source>
        <dbReference type="Proteomes" id="UP001333818"/>
    </source>
</evidence>
<evidence type="ECO:0000259" key="9">
    <source>
        <dbReference type="Pfam" id="PF00889"/>
    </source>
</evidence>
<evidence type="ECO:0000256" key="8">
    <source>
        <dbReference type="RuleBase" id="RU000643"/>
    </source>
</evidence>
<keyword evidence="11" id="KW-1185">Reference proteome</keyword>
<dbReference type="InterPro" id="IPR009060">
    <property type="entry name" value="UBA-like_sf"/>
</dbReference>
<evidence type="ECO:0000256" key="2">
    <source>
        <dbReference type="ARBA" id="ARBA00016956"/>
    </source>
</evidence>
<evidence type="ECO:0000256" key="7">
    <source>
        <dbReference type="RuleBase" id="RU000642"/>
    </source>
</evidence>